<feature type="domain" description="F-box" evidence="1">
    <location>
        <begin position="19"/>
        <end position="71"/>
    </location>
</feature>
<dbReference type="SMART" id="SM00256">
    <property type="entry name" value="FBOX"/>
    <property type="match status" value="1"/>
</dbReference>
<proteinExistence type="predicted"/>
<dbReference type="Gene3D" id="1.20.1280.50">
    <property type="match status" value="1"/>
</dbReference>
<dbReference type="OrthoDB" id="3766406at2759"/>
<dbReference type="AlphaFoldDB" id="A0A024SK21"/>
<dbReference type="Proteomes" id="UP000024376">
    <property type="component" value="Unassembled WGS sequence"/>
</dbReference>
<dbReference type="EMBL" id="KI911141">
    <property type="protein sequence ID" value="ETS04767.1"/>
    <property type="molecule type" value="Genomic_DNA"/>
</dbReference>
<dbReference type="SUPFAM" id="SSF81383">
    <property type="entry name" value="F-box domain"/>
    <property type="match status" value="1"/>
</dbReference>
<gene>
    <name evidence="2" type="ORF">M419DRAFT_73169</name>
</gene>
<dbReference type="Pfam" id="PF00646">
    <property type="entry name" value="F-box"/>
    <property type="match status" value="1"/>
</dbReference>
<protein>
    <recommendedName>
        <fullName evidence="1">F-box domain-containing protein</fullName>
    </recommendedName>
</protein>
<dbReference type="HOGENOM" id="CLU_653938_0_0_1"/>
<dbReference type="InterPro" id="IPR001810">
    <property type="entry name" value="F-box_dom"/>
</dbReference>
<accession>A0A024SK21</accession>
<organism evidence="2 3">
    <name type="scientific">Hypocrea jecorina (strain ATCC 56765 / BCRC 32924 / NRRL 11460 / Rut C-30)</name>
    <name type="common">Trichoderma reesei</name>
    <dbReference type="NCBI Taxonomy" id="1344414"/>
    <lineage>
        <taxon>Eukaryota</taxon>
        <taxon>Fungi</taxon>
        <taxon>Dikarya</taxon>
        <taxon>Ascomycota</taxon>
        <taxon>Pezizomycotina</taxon>
        <taxon>Sordariomycetes</taxon>
        <taxon>Hypocreomycetidae</taxon>
        <taxon>Hypocreales</taxon>
        <taxon>Hypocreaceae</taxon>
        <taxon>Trichoderma</taxon>
    </lineage>
</organism>
<evidence type="ECO:0000313" key="3">
    <source>
        <dbReference type="Proteomes" id="UP000024376"/>
    </source>
</evidence>
<dbReference type="PROSITE" id="PS50181">
    <property type="entry name" value="FBOX"/>
    <property type="match status" value="1"/>
</dbReference>
<sequence length="422" mass="47958">MALIRLEQLARPLQDEEPECGLLQLPQELVYLIVSYLPVPSAVSLSLTCKTFKALVHGLGIVLGKTDFKSRAELLATLQQDLPGIYFCYCCYKLRRLKPNADWNGQPHKWTPGPFHPRSWWLSEQSNVWHVPMPYHFPTFKSHFHIDFMEVYLIMNAHFLGPSHGIPLETMQRYVAFQDHIELNICQPSGNHGSHPGDHPRTRQGLVGLSQKNAEEFPRLEGLWRFSHQMIPKIVNDKLYVARFYRLNGPLVPWQCLARLISSLEPEVCRHMRCSAASSPPFCNLVPMNRGANEAQRSLPGNGLYMVPLCASPESDSCMICNADYDISLIQDTDNNQWAFTLSVYHCLGECRTPRDENWSLFVHDLSGRLGDAVGRLHERARRGVRVSKHAGNARRNWVEGGQSQVVCHGGQEQEIVSLLDD</sequence>
<reference evidence="3" key="1">
    <citation type="journal article" date="2013" name="Ind. Biotechnol.">
        <title>Comparative genomics analysis of Trichoderma reesei strains.</title>
        <authorList>
            <person name="Koike H."/>
            <person name="Aerts A."/>
            <person name="LaButti K."/>
            <person name="Grigoriev I.V."/>
            <person name="Baker S.E."/>
        </authorList>
    </citation>
    <scope>NUCLEOTIDE SEQUENCE [LARGE SCALE GENOMIC DNA]</scope>
    <source>
        <strain evidence="3">ATCC 56765 / BCRC 32924 / NRRL 11460 / Rut C-30</strain>
    </source>
</reference>
<dbReference type="KEGG" id="trr:M419DRAFT_73169"/>
<name>A0A024SK21_HYPJR</name>
<evidence type="ECO:0000259" key="1">
    <source>
        <dbReference type="PROSITE" id="PS50181"/>
    </source>
</evidence>
<evidence type="ECO:0000313" key="2">
    <source>
        <dbReference type="EMBL" id="ETS04767.1"/>
    </source>
</evidence>
<dbReference type="InterPro" id="IPR036047">
    <property type="entry name" value="F-box-like_dom_sf"/>
</dbReference>